<evidence type="ECO:0000256" key="1">
    <source>
        <dbReference type="SAM" id="Phobius"/>
    </source>
</evidence>
<keyword evidence="1" id="KW-0812">Transmembrane</keyword>
<dbReference type="Proteomes" id="UP000617402">
    <property type="component" value="Unassembled WGS sequence"/>
</dbReference>
<keyword evidence="1" id="KW-1133">Transmembrane helix</keyword>
<dbReference type="EMBL" id="JACVHF010000009">
    <property type="protein sequence ID" value="MBC9784951.1"/>
    <property type="molecule type" value="Genomic_DNA"/>
</dbReference>
<feature type="transmembrane region" description="Helical" evidence="1">
    <location>
        <begin position="26"/>
        <end position="47"/>
    </location>
</feature>
<name>A0ABR7T2T9_HELCL</name>
<proteinExistence type="predicted"/>
<keyword evidence="3" id="KW-1185">Reference proteome</keyword>
<dbReference type="PANTHER" id="PTHR40278:SF1">
    <property type="entry name" value="DNA UTILIZATION PROTEIN HOFN"/>
    <property type="match status" value="1"/>
</dbReference>
<evidence type="ECO:0000313" key="3">
    <source>
        <dbReference type="Proteomes" id="UP000617402"/>
    </source>
</evidence>
<dbReference type="RefSeq" id="WP_188040364.1">
    <property type="nucleotide sequence ID" value="NZ_JACVHF010000009.1"/>
</dbReference>
<sequence length="235" mass="26140">MKNIRINLLPPEVVELQKKKQERTKLLIVVGALCLLVITAFGTLFALTKINQSETNRLRVERKDWEQRVKLYEPYAKALEDIKANQRIANQAVGTPADWAEMLKSIGVNIPEDVWLTDLTATFKPSSPVNNSGDKGQNNGNIINNAVNGVMNATNGTNSSNESSENQMIIHGVAFSYYAVADWLEAIRQVKGLSDVRSQYAADENAQQPSQVRFEIRATIIPKTLPEPPKPKVVN</sequence>
<dbReference type="PANTHER" id="PTHR40278">
    <property type="entry name" value="DNA UTILIZATION PROTEIN HOFN"/>
    <property type="match status" value="1"/>
</dbReference>
<keyword evidence="1" id="KW-0472">Membrane</keyword>
<comment type="caution">
    <text evidence="2">The sequence shown here is derived from an EMBL/GenBank/DDBJ whole genome shotgun (WGS) entry which is preliminary data.</text>
</comment>
<protein>
    <submittedName>
        <fullName evidence="2">PilN domain-containing protein</fullName>
    </submittedName>
</protein>
<accession>A0ABR7T2T9</accession>
<evidence type="ECO:0000313" key="2">
    <source>
        <dbReference type="EMBL" id="MBC9784951.1"/>
    </source>
</evidence>
<reference evidence="2 3" key="1">
    <citation type="submission" date="2020-07" db="EMBL/GenBank/DDBJ databases">
        <title>Draft whole-genome sequence of Heliobacterium chlorum DSM 3682, type strain.</title>
        <authorList>
            <person name="Kyndt J.A."/>
            <person name="Meyer T.E."/>
            <person name="Imhoff J.F."/>
        </authorList>
    </citation>
    <scope>NUCLEOTIDE SEQUENCE [LARGE SCALE GENOMIC DNA]</scope>
    <source>
        <strain evidence="2 3">DSM 3682</strain>
    </source>
</reference>
<dbReference type="InterPro" id="IPR052534">
    <property type="entry name" value="Extracell_DNA_Util/SecSys_Comp"/>
</dbReference>
<gene>
    <name evidence="2" type="ORF">H1S01_10555</name>
</gene>
<organism evidence="2 3">
    <name type="scientific">Heliobacterium chlorum</name>
    <dbReference type="NCBI Taxonomy" id="2698"/>
    <lineage>
        <taxon>Bacteria</taxon>
        <taxon>Bacillati</taxon>
        <taxon>Bacillota</taxon>
        <taxon>Clostridia</taxon>
        <taxon>Eubacteriales</taxon>
        <taxon>Heliobacteriaceae</taxon>
        <taxon>Heliobacterium</taxon>
    </lineage>
</organism>